<dbReference type="PANTHER" id="PTHR14386:SF2">
    <property type="entry name" value="PROTEIN FAM204A"/>
    <property type="match status" value="1"/>
</dbReference>
<name>A0AAP0EGT3_9MAGN</name>
<protein>
    <submittedName>
        <fullName evidence="2">Uncharacterized protein</fullName>
    </submittedName>
</protein>
<dbReference type="Proteomes" id="UP001417504">
    <property type="component" value="Unassembled WGS sequence"/>
</dbReference>
<comment type="caution">
    <text evidence="2">The sequence shown here is derived from an EMBL/GenBank/DDBJ whole genome shotgun (WGS) entry which is preliminary data.</text>
</comment>
<dbReference type="AlphaFoldDB" id="A0AAP0EGT3"/>
<evidence type="ECO:0000313" key="3">
    <source>
        <dbReference type="Proteomes" id="UP001417504"/>
    </source>
</evidence>
<feature type="region of interest" description="Disordered" evidence="1">
    <location>
        <begin position="48"/>
        <end position="69"/>
    </location>
</feature>
<reference evidence="2 3" key="1">
    <citation type="submission" date="2024-01" db="EMBL/GenBank/DDBJ databases">
        <title>Genome assemblies of Stephania.</title>
        <authorList>
            <person name="Yang L."/>
        </authorList>
    </citation>
    <scope>NUCLEOTIDE SEQUENCE [LARGE SCALE GENOMIC DNA]</scope>
    <source>
        <strain evidence="2">QJT</strain>
        <tissue evidence="2">Leaf</tissue>
    </source>
</reference>
<dbReference type="InterPro" id="IPR037690">
    <property type="entry name" value="FAM204A"/>
</dbReference>
<keyword evidence="3" id="KW-1185">Reference proteome</keyword>
<organism evidence="2 3">
    <name type="scientific">Stephania japonica</name>
    <dbReference type="NCBI Taxonomy" id="461633"/>
    <lineage>
        <taxon>Eukaryota</taxon>
        <taxon>Viridiplantae</taxon>
        <taxon>Streptophyta</taxon>
        <taxon>Embryophyta</taxon>
        <taxon>Tracheophyta</taxon>
        <taxon>Spermatophyta</taxon>
        <taxon>Magnoliopsida</taxon>
        <taxon>Ranunculales</taxon>
        <taxon>Menispermaceae</taxon>
        <taxon>Menispermoideae</taxon>
        <taxon>Cissampelideae</taxon>
        <taxon>Stephania</taxon>
    </lineage>
</organism>
<accession>A0AAP0EGT3</accession>
<sequence length="137" mass="15511">MEEDERKEASIAKSAALQPEFRSKSLKEEQIEKFKELHKKRLQIKAKTKIHKISRGNTSGTGKKHKKGIISDFVQKQDSDVILEESGNLALKGNAEELPSLQLDKSNASLGTKNPQKLYWGYNFSDLLDSSSLTFFR</sequence>
<proteinExistence type="predicted"/>
<evidence type="ECO:0000256" key="1">
    <source>
        <dbReference type="SAM" id="MobiDB-lite"/>
    </source>
</evidence>
<dbReference type="EMBL" id="JBBNAE010000010">
    <property type="protein sequence ID" value="KAK9091357.1"/>
    <property type="molecule type" value="Genomic_DNA"/>
</dbReference>
<evidence type="ECO:0000313" key="2">
    <source>
        <dbReference type="EMBL" id="KAK9091357.1"/>
    </source>
</evidence>
<gene>
    <name evidence="2" type="ORF">Sjap_024534</name>
</gene>
<dbReference type="PANTHER" id="PTHR14386">
    <property type="entry name" value="PROTEIN FAM204A"/>
    <property type="match status" value="1"/>
</dbReference>